<dbReference type="GeneID" id="95402115"/>
<dbReference type="eggNOG" id="COG1131">
    <property type="taxonomic scope" value="Bacteria"/>
</dbReference>
<dbReference type="RefSeq" id="WP_007132265.1">
    <property type="nucleotide sequence ID" value="NZ_AGIP01000016.1"/>
</dbReference>
<dbReference type="SUPFAM" id="SSF52540">
    <property type="entry name" value="P-loop containing nucleoside triphosphate hydrolases"/>
    <property type="match status" value="1"/>
</dbReference>
<accession>G4HM95</accession>
<feature type="domain" description="ABC transporter" evidence="3">
    <location>
        <begin position="8"/>
        <end position="238"/>
    </location>
</feature>
<evidence type="ECO:0000256" key="1">
    <source>
        <dbReference type="ARBA" id="ARBA00022741"/>
    </source>
</evidence>
<dbReference type="Proteomes" id="UP000003891">
    <property type="component" value="Unassembled WGS sequence"/>
</dbReference>
<proteinExistence type="predicted"/>
<dbReference type="GO" id="GO:0005524">
    <property type="term" value="F:ATP binding"/>
    <property type="evidence" value="ECO:0007669"/>
    <property type="project" value="UniProtKB-KW"/>
</dbReference>
<dbReference type="STRING" id="743719.PaelaDRAFT_5106"/>
<keyword evidence="2" id="KW-0067">ATP-binding</keyword>
<dbReference type="InterPro" id="IPR027417">
    <property type="entry name" value="P-loop_NTPase"/>
</dbReference>
<dbReference type="PANTHER" id="PTHR43582">
    <property type="entry name" value="LINEARMYCIN RESISTANCE ATP-BINDING PROTEIN LNRL"/>
    <property type="match status" value="1"/>
</dbReference>
<dbReference type="EMBL" id="AGIP01000016">
    <property type="protein sequence ID" value="EHB54647.1"/>
    <property type="molecule type" value="Genomic_DNA"/>
</dbReference>
<dbReference type="InterPro" id="IPR017871">
    <property type="entry name" value="ABC_transporter-like_CS"/>
</dbReference>
<name>G4HM95_9BACL</name>
<dbReference type="Pfam" id="PF00005">
    <property type="entry name" value="ABC_tran"/>
    <property type="match status" value="1"/>
</dbReference>
<dbReference type="SMART" id="SM00382">
    <property type="entry name" value="AAA"/>
    <property type="match status" value="1"/>
</dbReference>
<dbReference type="GO" id="GO:0016887">
    <property type="term" value="F:ATP hydrolysis activity"/>
    <property type="evidence" value="ECO:0007669"/>
    <property type="project" value="InterPro"/>
</dbReference>
<sequence length="315" mass="35338">MVRMAVFLEMKDVVKRYGSKLSVDHLNLEVQEGEIFGLLGPNGAGKSTSISMICGLLPKDQGSIKVDGISIEDQPLEVKRRIGLVPQDLALYEQMSAMDNVAFFAKLYGLRGQQLKERVEEALTFVGLQDRAKDRPSTFSGGMKRRLNIACSITHRPKLIIMDEPTVGIDPQSRNHILESVRTLNEMGSTVIYTSHYMEEVAAISDRVAIMDQGHVIACGTQQELRARVAQEERIILTADGITEELIQEMKLHPRVGRVTQHDHRLEIYVPSAQEELQDILFICGKHGTTLRSLQCEEPDLETLFLSLTGRKLRD</sequence>
<evidence type="ECO:0000259" key="3">
    <source>
        <dbReference type="PROSITE" id="PS50893"/>
    </source>
</evidence>
<gene>
    <name evidence="4" type="ORF">PaelaDRAFT_5106</name>
</gene>
<keyword evidence="1" id="KW-0547">Nucleotide-binding</keyword>
<dbReference type="AlphaFoldDB" id="G4HM95"/>
<dbReference type="InterPro" id="IPR003439">
    <property type="entry name" value="ABC_transporter-like_ATP-bd"/>
</dbReference>
<dbReference type="PROSITE" id="PS50893">
    <property type="entry name" value="ABC_TRANSPORTER_2"/>
    <property type="match status" value="1"/>
</dbReference>
<evidence type="ECO:0000313" key="5">
    <source>
        <dbReference type="Proteomes" id="UP000003891"/>
    </source>
</evidence>
<dbReference type="PANTHER" id="PTHR43582:SF2">
    <property type="entry name" value="LINEARMYCIN RESISTANCE ATP-BINDING PROTEIN LNRL"/>
    <property type="match status" value="1"/>
</dbReference>
<protein>
    <submittedName>
        <fullName evidence="4">ABC transporter related protein</fullName>
    </submittedName>
</protein>
<evidence type="ECO:0000313" key="4">
    <source>
        <dbReference type="EMBL" id="EHB54647.1"/>
    </source>
</evidence>
<dbReference type="Gene3D" id="3.40.50.300">
    <property type="entry name" value="P-loop containing nucleotide triphosphate hydrolases"/>
    <property type="match status" value="1"/>
</dbReference>
<dbReference type="PROSITE" id="PS00211">
    <property type="entry name" value="ABC_TRANSPORTER_1"/>
    <property type="match status" value="1"/>
</dbReference>
<evidence type="ECO:0000256" key="2">
    <source>
        <dbReference type="ARBA" id="ARBA00022840"/>
    </source>
</evidence>
<organism evidence="4 5">
    <name type="scientific">Paenibacillus lactis 154</name>
    <dbReference type="NCBI Taxonomy" id="743719"/>
    <lineage>
        <taxon>Bacteria</taxon>
        <taxon>Bacillati</taxon>
        <taxon>Bacillota</taxon>
        <taxon>Bacilli</taxon>
        <taxon>Bacillales</taxon>
        <taxon>Paenibacillaceae</taxon>
        <taxon>Paenibacillus</taxon>
    </lineage>
</organism>
<dbReference type="PATRIC" id="fig|743719.3.peg.5202"/>
<dbReference type="InterPro" id="IPR003593">
    <property type="entry name" value="AAA+_ATPase"/>
</dbReference>
<reference evidence="4 5" key="1">
    <citation type="submission" date="2011-09" db="EMBL/GenBank/DDBJ databases">
        <title>The draft genome of Paenibacillus lactis 154.</title>
        <authorList>
            <consortium name="US DOE Joint Genome Institute (JGI-PGF)"/>
            <person name="Lucas S."/>
            <person name="Han J."/>
            <person name="Lapidus A."/>
            <person name="Cheng J.-F."/>
            <person name="Goodwin L."/>
            <person name="Pitluck S."/>
            <person name="Peters L."/>
            <person name="Land M.L."/>
            <person name="Hauser L."/>
            <person name="Siebers A."/>
            <person name="Thelen M."/>
            <person name="Hugenholtz P."/>
            <person name="Allgaier M."/>
            <person name="Woyke T.J."/>
        </authorList>
    </citation>
    <scope>NUCLEOTIDE SEQUENCE [LARGE SCALE GENOMIC DNA]</scope>
    <source>
        <strain evidence="4 5">154</strain>
    </source>
</reference>